<dbReference type="RefSeq" id="WP_107803503.1">
    <property type="nucleotide sequence ID" value="NZ_QAOI01000014.1"/>
</dbReference>
<evidence type="ECO:0000313" key="1">
    <source>
        <dbReference type="EMBL" id="PTQ76700.1"/>
    </source>
</evidence>
<reference evidence="1 2" key="1">
    <citation type="submission" date="2018-04" db="EMBL/GenBank/DDBJ databases">
        <title>Active sludge and wastewater microbial communities from Klosterneuburg, Austria.</title>
        <authorList>
            <person name="Wagner M."/>
        </authorList>
    </citation>
    <scope>NUCLEOTIDE SEQUENCE [LARGE SCALE GENOMIC DNA]</scope>
    <source>
        <strain evidence="1 2">Nm49</strain>
    </source>
</reference>
<comment type="caution">
    <text evidence="1">The sequence shown here is derived from an EMBL/GenBank/DDBJ whole genome shotgun (WGS) entry which is preliminary data.</text>
</comment>
<protein>
    <recommendedName>
        <fullName evidence="3">Trypsin-like peptidase domain-containing protein</fullName>
    </recommendedName>
</protein>
<dbReference type="AlphaFoldDB" id="A0A2T5HYP4"/>
<gene>
    <name evidence="1" type="ORF">C8R26_11418</name>
</gene>
<accession>A0A2T5HYP4</accession>
<dbReference type="Proteomes" id="UP000244128">
    <property type="component" value="Unassembled WGS sequence"/>
</dbReference>
<evidence type="ECO:0008006" key="3">
    <source>
        <dbReference type="Google" id="ProtNLM"/>
    </source>
</evidence>
<evidence type="ECO:0000313" key="2">
    <source>
        <dbReference type="Proteomes" id="UP000244128"/>
    </source>
</evidence>
<proteinExistence type="predicted"/>
<sequence length="518" mass="56654">MDQKELAALHAEAETELKKIPGVIGVGYGLKEVGGKTTDQISFRVYVKEKRKPEDLNPADIIPKEYKGIPTDVVLVIQSKPIHCEDLDQHSPLIGGISITNFKTNASNQIGSGTLGCFATLNGVSGPENVVLLSNNHVLASNSAVNGDTIYQPRYIDNAGTITLDGTQERRNPIGKIHNVGQQAPYSYTYPSEAAQDYYLDCAIAKLDICISSWCNTNCGVSYKNEIRGLNIGGNSRLEDVARVADTDLNNGDYVVYKVGRRTSKTTGKVIDTTALDAGGGRMIYIEATQPDCNGDLIFADHGDSGSAVVNAQNKVVGLLYAVDSANPARALASHIHPVMAYLSITPITTANPPVGPAGQTLNDVEGIFTGINHTTEVRERFLDTRKGAEIYQQILDHRQEVVALVNHRRPVTVAWHRSKGPTFLAHFVNNARDPVHLIPFEVEGISRDQMIQRMAEVLTQHGSESLQQVIRHYVDEVMGFINSFDNLHEFVKQFEDASGSNEFSDHAARMEETTDVK</sequence>
<dbReference type="SUPFAM" id="SSF50494">
    <property type="entry name" value="Trypsin-like serine proteases"/>
    <property type="match status" value="1"/>
</dbReference>
<dbReference type="InterPro" id="IPR009003">
    <property type="entry name" value="Peptidase_S1_PA"/>
</dbReference>
<organism evidence="1 2">
    <name type="scientific">Nitrosomonas oligotropha</name>
    <dbReference type="NCBI Taxonomy" id="42354"/>
    <lineage>
        <taxon>Bacteria</taxon>
        <taxon>Pseudomonadati</taxon>
        <taxon>Pseudomonadota</taxon>
        <taxon>Betaproteobacteria</taxon>
        <taxon>Nitrosomonadales</taxon>
        <taxon>Nitrosomonadaceae</taxon>
        <taxon>Nitrosomonas</taxon>
    </lineage>
</organism>
<dbReference type="EMBL" id="QAOI01000014">
    <property type="protein sequence ID" value="PTQ76700.1"/>
    <property type="molecule type" value="Genomic_DNA"/>
</dbReference>
<name>A0A2T5HYP4_9PROT</name>